<dbReference type="GO" id="GO:0004252">
    <property type="term" value="F:serine-type endopeptidase activity"/>
    <property type="evidence" value="ECO:0007669"/>
    <property type="project" value="InterPro"/>
</dbReference>
<evidence type="ECO:0000256" key="4">
    <source>
        <dbReference type="ARBA" id="ARBA00019232"/>
    </source>
</evidence>
<feature type="active site" evidence="7">
    <location>
        <position position="112"/>
    </location>
</feature>
<dbReference type="InterPro" id="IPR000223">
    <property type="entry name" value="Pept_S26A_signal_pept_1"/>
</dbReference>
<reference evidence="11 12" key="1">
    <citation type="submission" date="2018-03" db="EMBL/GenBank/DDBJ databases">
        <title>Massilia armeniaca sp. nov., isolated from desert soil.</title>
        <authorList>
            <person name="Huang H."/>
            <person name="Ren M."/>
        </authorList>
    </citation>
    <scope>NUCLEOTIDE SEQUENCE [LARGE SCALE GENOMIC DNA]</scope>
    <source>
        <strain evidence="11 12">ZMN-3</strain>
    </source>
</reference>
<proteinExistence type="inferred from homology"/>
<accession>A0A2R4CD29</accession>
<dbReference type="InterPro" id="IPR019533">
    <property type="entry name" value="Peptidase_S26"/>
</dbReference>
<dbReference type="AlphaFoldDB" id="A0A2R4CD29"/>
<name>A0A2R4CD29_9BURK</name>
<dbReference type="GO" id="GO:0006465">
    <property type="term" value="P:signal peptide processing"/>
    <property type="evidence" value="ECO:0007669"/>
    <property type="project" value="InterPro"/>
</dbReference>
<dbReference type="CDD" id="cd06530">
    <property type="entry name" value="S26_SPase_I"/>
    <property type="match status" value="1"/>
</dbReference>
<dbReference type="EMBL" id="CP028324">
    <property type="protein sequence ID" value="AVR97554.1"/>
    <property type="molecule type" value="Genomic_DNA"/>
</dbReference>
<dbReference type="PROSITE" id="PS00760">
    <property type="entry name" value="SPASE_I_2"/>
    <property type="match status" value="1"/>
</dbReference>
<feature type="active site" evidence="7">
    <location>
        <position position="167"/>
    </location>
</feature>
<dbReference type="InterPro" id="IPR019757">
    <property type="entry name" value="Pept_S26A_signal_pept_1_Lys-AS"/>
</dbReference>
<dbReference type="Pfam" id="PF10502">
    <property type="entry name" value="Peptidase_S26"/>
    <property type="match status" value="1"/>
</dbReference>
<dbReference type="EC" id="3.4.21.89" evidence="3 8"/>
<evidence type="ECO:0000313" key="11">
    <source>
        <dbReference type="EMBL" id="AVR97554.1"/>
    </source>
</evidence>
<dbReference type="InterPro" id="IPR019756">
    <property type="entry name" value="Pept_S26A_signal_pept_1_Ser-AS"/>
</dbReference>
<feature type="transmembrane region" description="Helical" evidence="8">
    <location>
        <begin position="6"/>
        <end position="27"/>
    </location>
</feature>
<evidence type="ECO:0000256" key="8">
    <source>
        <dbReference type="RuleBase" id="RU003993"/>
    </source>
</evidence>
<dbReference type="KEGG" id="masz:C9I28_19355"/>
<comment type="subcellular location">
    <subcellularLocation>
        <location evidence="9">Membrane</location>
        <topology evidence="9">Single-pass type II membrane protein</topology>
    </subcellularLocation>
</comment>
<evidence type="ECO:0000313" key="12">
    <source>
        <dbReference type="Proteomes" id="UP000240505"/>
    </source>
</evidence>
<dbReference type="PANTHER" id="PTHR43390:SF1">
    <property type="entry name" value="CHLOROPLAST PROCESSING PEPTIDASE"/>
    <property type="match status" value="1"/>
</dbReference>
<evidence type="ECO:0000256" key="1">
    <source>
        <dbReference type="ARBA" id="ARBA00000677"/>
    </source>
</evidence>
<dbReference type="PROSITE" id="PS00761">
    <property type="entry name" value="SPASE_I_3"/>
    <property type="match status" value="1"/>
</dbReference>
<evidence type="ECO:0000259" key="10">
    <source>
        <dbReference type="Pfam" id="PF10502"/>
    </source>
</evidence>
<dbReference type="SUPFAM" id="SSF51306">
    <property type="entry name" value="LexA/Signal peptidase"/>
    <property type="match status" value="1"/>
</dbReference>
<evidence type="ECO:0000256" key="7">
    <source>
        <dbReference type="PIRSR" id="PIRSR600223-1"/>
    </source>
</evidence>
<comment type="catalytic activity">
    <reaction evidence="1 8">
        <text>Cleavage of hydrophobic, N-terminal signal or leader sequences from secreted and periplasmic proteins.</text>
        <dbReference type="EC" id="3.4.21.89"/>
    </reaction>
</comment>
<keyword evidence="5 8" id="KW-0645">Protease</keyword>
<dbReference type="RefSeq" id="WP_107142899.1">
    <property type="nucleotide sequence ID" value="NZ_CP028324.1"/>
</dbReference>
<protein>
    <recommendedName>
        <fullName evidence="4 8">Signal peptidase I</fullName>
        <ecNumber evidence="3 8">3.4.21.89</ecNumber>
    </recommendedName>
</protein>
<comment type="caution">
    <text evidence="9">Lacks conserved residue(s) required for the propagation of feature annotation.</text>
</comment>
<dbReference type="GO" id="GO:0009003">
    <property type="term" value="F:signal peptidase activity"/>
    <property type="evidence" value="ECO:0007669"/>
    <property type="project" value="UniProtKB-EC"/>
</dbReference>
<keyword evidence="8" id="KW-0812">Transmembrane</keyword>
<evidence type="ECO:0000256" key="2">
    <source>
        <dbReference type="ARBA" id="ARBA00009370"/>
    </source>
</evidence>
<organism evidence="11 12">
    <name type="scientific">Pseudoduganella armeniaca</name>
    <dbReference type="NCBI Taxonomy" id="2072590"/>
    <lineage>
        <taxon>Bacteria</taxon>
        <taxon>Pseudomonadati</taxon>
        <taxon>Pseudomonadota</taxon>
        <taxon>Betaproteobacteria</taxon>
        <taxon>Burkholderiales</taxon>
        <taxon>Oxalobacteraceae</taxon>
        <taxon>Telluria group</taxon>
        <taxon>Pseudoduganella</taxon>
    </lineage>
</organism>
<sequence>MTMQSILGNFALILFVLMVVTGVIWVLDVFVLSKQRRAAADKALAEYDARTAKLTADGIRLDTQQNAREKLEAEHLRQPTWIEYSGSFFPVIALVFVLRSFLFEPFKIPSSSMVPTLLVGDLILVNKFTYGIRLPIINQKIIQINDPQRGDVMVFKYPMDMSQDYIKRVVGVPGDKITYEGKKLTVNGKPVSYTAQDDYLDDESLVYKKQFQEELTGVQHRILNDDRAPTLNLGDVRDFPNKEACTYTQEGFTCVVPAGNYFMMGDNRDNSADSRYWGFVPDKNIVGKAVAVWMNFSNMRRIGGIR</sequence>
<dbReference type="PROSITE" id="PS00501">
    <property type="entry name" value="SPASE_I_1"/>
    <property type="match status" value="1"/>
</dbReference>
<keyword evidence="8" id="KW-1133">Transmembrane helix</keyword>
<dbReference type="Gene3D" id="2.10.109.10">
    <property type="entry name" value="Umud Fragment, subunit A"/>
    <property type="match status" value="1"/>
</dbReference>
<feature type="domain" description="Peptidase S26" evidence="10">
    <location>
        <begin position="82"/>
        <end position="293"/>
    </location>
</feature>
<evidence type="ECO:0000256" key="5">
    <source>
        <dbReference type="ARBA" id="ARBA00022670"/>
    </source>
</evidence>
<dbReference type="NCBIfam" id="TIGR02227">
    <property type="entry name" value="sigpep_I_bact"/>
    <property type="match status" value="1"/>
</dbReference>
<dbReference type="OrthoDB" id="9815782at2"/>
<dbReference type="PRINTS" id="PR00727">
    <property type="entry name" value="LEADERPTASE"/>
</dbReference>
<dbReference type="Proteomes" id="UP000240505">
    <property type="component" value="Chromosome"/>
</dbReference>
<dbReference type="PANTHER" id="PTHR43390">
    <property type="entry name" value="SIGNAL PEPTIDASE I"/>
    <property type="match status" value="1"/>
</dbReference>
<gene>
    <name evidence="11" type="primary">lepB</name>
    <name evidence="11" type="ORF">C9I28_19355</name>
</gene>
<evidence type="ECO:0000256" key="9">
    <source>
        <dbReference type="RuleBase" id="RU362042"/>
    </source>
</evidence>
<keyword evidence="8" id="KW-0472">Membrane</keyword>
<dbReference type="GO" id="GO:0016020">
    <property type="term" value="C:membrane"/>
    <property type="evidence" value="ECO:0007669"/>
    <property type="project" value="UniProtKB-SubCell"/>
</dbReference>
<keyword evidence="12" id="KW-1185">Reference proteome</keyword>
<keyword evidence="6 8" id="KW-0378">Hydrolase</keyword>
<dbReference type="InterPro" id="IPR036286">
    <property type="entry name" value="LexA/Signal_pep-like_sf"/>
</dbReference>
<dbReference type="InterPro" id="IPR019758">
    <property type="entry name" value="Pept_S26A_signal_pept_1_CS"/>
</dbReference>
<evidence type="ECO:0000256" key="3">
    <source>
        <dbReference type="ARBA" id="ARBA00013208"/>
    </source>
</evidence>
<evidence type="ECO:0000256" key="6">
    <source>
        <dbReference type="ARBA" id="ARBA00022801"/>
    </source>
</evidence>
<feature type="transmembrane region" description="Helical" evidence="8">
    <location>
        <begin position="81"/>
        <end position="102"/>
    </location>
</feature>
<comment type="similarity">
    <text evidence="2 9">Belongs to the peptidase S26 family.</text>
</comment>